<feature type="compositionally biased region" description="Basic residues" evidence="2">
    <location>
        <begin position="113"/>
        <end position="122"/>
    </location>
</feature>
<feature type="region of interest" description="Disordered" evidence="2">
    <location>
        <begin position="643"/>
        <end position="801"/>
    </location>
</feature>
<feature type="region of interest" description="Disordered" evidence="2">
    <location>
        <begin position="1150"/>
        <end position="1178"/>
    </location>
</feature>
<feature type="compositionally biased region" description="Polar residues" evidence="2">
    <location>
        <begin position="1123"/>
        <end position="1135"/>
    </location>
</feature>
<dbReference type="KEGG" id="tet:TTHERM_00058860"/>
<feature type="coiled-coil region" evidence="1">
    <location>
        <begin position="801"/>
        <end position="828"/>
    </location>
</feature>
<feature type="region of interest" description="Disordered" evidence="2">
    <location>
        <begin position="330"/>
        <end position="351"/>
    </location>
</feature>
<feature type="compositionally biased region" description="Polar residues" evidence="2">
    <location>
        <begin position="1150"/>
        <end position="1162"/>
    </location>
</feature>
<keyword evidence="4" id="KW-1185">Reference proteome</keyword>
<keyword evidence="1" id="KW-0175">Coiled coil</keyword>
<feature type="compositionally biased region" description="Basic and acidic residues" evidence="2">
    <location>
        <begin position="598"/>
        <end position="613"/>
    </location>
</feature>
<dbReference type="eggNOG" id="ENOG502SW1P">
    <property type="taxonomic scope" value="Eukaryota"/>
</dbReference>
<sequence>MEVLDLQVGMQNEDFQIQNEQQQNSPKIKKIRKLVRKSKKQTSSEEDNNIFQEDEVDIKKNNANSDLNDIDNNMFENKLLIQEDNNDKQTTYKSKLDELSEQIALMDAEKQQKKSRKLNKKKNFSEDNEYQYFDDDEEKKIAEKQEKKKQKKQKEKIELEKNEDMIKRLADKFNDEEEDIDDNYQNQKDNDDDEDYEDGTDQNQRKKKRTKGAASKSSQNAAIIKTNNKLFKEINTLESANLDNIEEQPVEEECLLEESIKFERQNNKNQKNLLDFLKQSMIYKKQRGIDYENSQNMLRESTNILERSQSFNASKQISVNQEQYKEQLEQSQNMQNLSQRSQNNQQEMQLKSGVSVIANSDDSQKLFDFPNTQTEIPIIDSIAPKSSQDKKLQLLKQSSQKITRMLSFSQSQNLSQGLNKQSQSQDDDLELELQVPTIDQSQKHQQLINNTLFFNKIIRTNNQNLLLKQQSSISSTNSNTQIAGQAGSQKMLEKIKPLSRGEFLKQSQKRFTERKSQNIDLKAVQNTFKQTTFDHLLEQNDKKQKKNQSSEEKEDGEKSRTETKKNEDDENDSQNTENDSDYDPNKNSEESEAEEANNDEKSDDKEGDKQRQLLEAEIQYRKLLALEEGIDEKDFERQIRLEYGLETEQQENLEIDDDLDQESEDLEENPAEKDNKQDEENQDQQAQNLEDQLVGFEEDAEGLNQNKLNDDNESEIKPMRRLKNIAAEILKKQQEKKEKERIRQQKEERRKQLLNNPIMKKIMNEMIDDEAELGSDNEENDDKIKQIGDEDEYKEAGLSKDEDLDAELKELINNIVEFNEENEQLATSKFIRDLEKRDKEEIKKIIEGAYKGTRAKRRNLSDLLVEDGETSESKKLKRIQDAIRTLQEQTGENQYSDEEDENESEEDFDPITGNQKTNKSKSKKDHNEKEQIQIREANLLLKKEYQKASEQNKFDEKNLVDSSILDLIQNKQAGNTQTAQGPAANGTTIQKKIIPTKISEKVGVLKGNLSFGNGQTSLAQQLVSQKQQQNQQNIQGFSNLRGANLKNSILHVKNNKNRFSQFNDSFNKESMINEFGESALTKAFQNYADHSQSIFYSKQNNEDSNSRPLDKGNKLNKKSSSNQSAVGQGSSSQNFKNVSSINKLFKSNSTSLAQTPSNSFAQQFGKKKFSTTSNDSKK</sequence>
<feature type="compositionally biased region" description="Low complexity" evidence="2">
    <location>
        <begin position="683"/>
        <end position="693"/>
    </location>
</feature>
<organism evidence="3 4">
    <name type="scientific">Tetrahymena thermophila (strain SB210)</name>
    <dbReference type="NCBI Taxonomy" id="312017"/>
    <lineage>
        <taxon>Eukaryota</taxon>
        <taxon>Sar</taxon>
        <taxon>Alveolata</taxon>
        <taxon>Ciliophora</taxon>
        <taxon>Intramacronucleata</taxon>
        <taxon>Oligohymenophorea</taxon>
        <taxon>Hymenostomatida</taxon>
        <taxon>Tetrahymenina</taxon>
        <taxon>Tetrahymenidae</taxon>
        <taxon>Tetrahymena</taxon>
    </lineage>
</organism>
<feature type="compositionally biased region" description="Basic and acidic residues" evidence="2">
    <location>
        <begin position="535"/>
        <end position="567"/>
    </location>
</feature>
<gene>
    <name evidence="3" type="ORF">TTHERM_00058860</name>
</gene>
<feature type="compositionally biased region" description="Basic and acidic residues" evidence="2">
    <location>
        <begin position="708"/>
        <end position="718"/>
    </location>
</feature>
<feature type="compositionally biased region" description="Basic and acidic residues" evidence="2">
    <location>
        <begin position="1100"/>
        <end position="1113"/>
    </location>
</feature>
<feature type="compositionally biased region" description="Basic and acidic residues" evidence="2">
    <location>
        <begin position="782"/>
        <end position="801"/>
    </location>
</feature>
<feature type="compositionally biased region" description="Basic and acidic residues" evidence="2">
    <location>
        <begin position="155"/>
        <end position="173"/>
    </location>
</feature>
<dbReference type="OrthoDB" id="10686689at2759"/>
<feature type="region of interest" description="Disordered" evidence="2">
    <location>
        <begin position="1"/>
        <end position="51"/>
    </location>
</feature>
<name>I7MDD4_TETTS</name>
<dbReference type="GeneID" id="7829548"/>
<feature type="compositionally biased region" description="Acidic residues" evidence="2">
    <location>
        <begin position="648"/>
        <end position="669"/>
    </location>
</feature>
<evidence type="ECO:0000256" key="1">
    <source>
        <dbReference type="SAM" id="Coils"/>
    </source>
</evidence>
<feature type="region of interest" description="Disordered" evidence="2">
    <location>
        <begin position="857"/>
        <end position="931"/>
    </location>
</feature>
<accession>I7MDD4</accession>
<protein>
    <submittedName>
        <fullName evidence="3">Uncharacterized protein</fullName>
    </submittedName>
</protein>
<feature type="compositionally biased region" description="Basic residues" evidence="2">
    <location>
        <begin position="27"/>
        <end position="40"/>
    </location>
</feature>
<feature type="compositionally biased region" description="Acidic residues" evidence="2">
    <location>
        <begin position="126"/>
        <end position="137"/>
    </location>
</feature>
<dbReference type="AlphaFoldDB" id="I7MDD4"/>
<feature type="region of interest" description="Disordered" evidence="2">
    <location>
        <begin position="108"/>
        <end position="220"/>
    </location>
</feature>
<feature type="compositionally biased region" description="Acidic residues" evidence="2">
    <location>
        <begin position="895"/>
        <end position="909"/>
    </location>
</feature>
<feature type="region of interest" description="Disordered" evidence="2">
    <location>
        <begin position="534"/>
        <end position="613"/>
    </location>
</feature>
<reference evidence="4" key="1">
    <citation type="journal article" date="2006" name="PLoS Biol.">
        <title>Macronuclear genome sequence of the ciliate Tetrahymena thermophila, a model eukaryote.</title>
        <authorList>
            <person name="Eisen J.A."/>
            <person name="Coyne R.S."/>
            <person name="Wu M."/>
            <person name="Wu D."/>
            <person name="Thiagarajan M."/>
            <person name="Wortman J.R."/>
            <person name="Badger J.H."/>
            <person name="Ren Q."/>
            <person name="Amedeo P."/>
            <person name="Jones K.M."/>
            <person name="Tallon L.J."/>
            <person name="Delcher A.L."/>
            <person name="Salzberg S.L."/>
            <person name="Silva J.C."/>
            <person name="Haas B.J."/>
            <person name="Majoros W.H."/>
            <person name="Farzad M."/>
            <person name="Carlton J.M."/>
            <person name="Smith R.K. Jr."/>
            <person name="Garg J."/>
            <person name="Pearlman R.E."/>
            <person name="Karrer K.M."/>
            <person name="Sun L."/>
            <person name="Manning G."/>
            <person name="Elde N.C."/>
            <person name="Turkewitz A.P."/>
            <person name="Asai D.J."/>
            <person name="Wilkes D.E."/>
            <person name="Wang Y."/>
            <person name="Cai H."/>
            <person name="Collins K."/>
            <person name="Stewart B.A."/>
            <person name="Lee S.R."/>
            <person name="Wilamowska K."/>
            <person name="Weinberg Z."/>
            <person name="Ruzzo W.L."/>
            <person name="Wloga D."/>
            <person name="Gaertig J."/>
            <person name="Frankel J."/>
            <person name="Tsao C.-C."/>
            <person name="Gorovsky M.A."/>
            <person name="Keeling P.J."/>
            <person name="Waller R.F."/>
            <person name="Patron N.J."/>
            <person name="Cherry J.M."/>
            <person name="Stover N.A."/>
            <person name="Krieger C.J."/>
            <person name="del Toro C."/>
            <person name="Ryder H.F."/>
            <person name="Williamson S.C."/>
            <person name="Barbeau R.A."/>
            <person name="Hamilton E.P."/>
            <person name="Orias E."/>
        </authorList>
    </citation>
    <scope>NUCLEOTIDE SEQUENCE [LARGE SCALE GENOMIC DNA]</scope>
    <source>
        <strain evidence="4">SB210</strain>
    </source>
</reference>
<feature type="compositionally biased region" description="Acidic residues" evidence="2">
    <location>
        <begin position="766"/>
        <end position="781"/>
    </location>
</feature>
<feature type="region of interest" description="Disordered" evidence="2">
    <location>
        <begin position="1096"/>
        <end position="1135"/>
    </location>
</feature>
<dbReference type="InParanoid" id="I7MDD4"/>
<dbReference type="Proteomes" id="UP000009168">
    <property type="component" value="Unassembled WGS sequence"/>
</dbReference>
<feature type="compositionally biased region" description="Basic and acidic residues" evidence="2">
    <location>
        <begin position="729"/>
        <end position="751"/>
    </location>
</feature>
<feature type="compositionally biased region" description="Basic and acidic residues" evidence="2">
    <location>
        <begin position="670"/>
        <end position="679"/>
    </location>
</feature>
<evidence type="ECO:0000256" key="2">
    <source>
        <dbReference type="SAM" id="MobiDB-lite"/>
    </source>
</evidence>
<feature type="compositionally biased region" description="Acidic residues" evidence="2">
    <location>
        <begin position="568"/>
        <end position="582"/>
    </location>
</feature>
<proteinExistence type="predicted"/>
<feature type="compositionally biased region" description="Basic and acidic residues" evidence="2">
    <location>
        <begin position="871"/>
        <end position="881"/>
    </location>
</feature>
<dbReference type="RefSeq" id="XP_001007619.3">
    <property type="nucleotide sequence ID" value="XM_001007619.3"/>
</dbReference>
<dbReference type="EMBL" id="GG662853">
    <property type="protein sequence ID" value="EAR87374.3"/>
    <property type="molecule type" value="Genomic_DNA"/>
</dbReference>
<feature type="compositionally biased region" description="Polar residues" evidence="2">
    <location>
        <begin position="9"/>
        <end position="26"/>
    </location>
</feature>
<feature type="compositionally biased region" description="Low complexity" evidence="2">
    <location>
        <begin position="330"/>
        <end position="346"/>
    </location>
</feature>
<feature type="compositionally biased region" description="Acidic residues" evidence="2">
    <location>
        <begin position="190"/>
        <end position="200"/>
    </location>
</feature>
<evidence type="ECO:0000313" key="4">
    <source>
        <dbReference type="Proteomes" id="UP000009168"/>
    </source>
</evidence>
<evidence type="ECO:0000313" key="3">
    <source>
        <dbReference type="EMBL" id="EAR87374.3"/>
    </source>
</evidence>